<evidence type="ECO:0000256" key="3">
    <source>
        <dbReference type="ARBA" id="ARBA00022475"/>
    </source>
</evidence>
<feature type="transmembrane region" description="Helical" evidence="7">
    <location>
        <begin position="310"/>
        <end position="332"/>
    </location>
</feature>
<dbReference type="Proteomes" id="UP001569151">
    <property type="component" value="Unassembled WGS sequence"/>
</dbReference>
<gene>
    <name evidence="9" type="ORF">ACED39_18505</name>
</gene>
<evidence type="ECO:0000256" key="5">
    <source>
        <dbReference type="ARBA" id="ARBA00022989"/>
    </source>
</evidence>
<feature type="transmembrane region" description="Helical" evidence="7">
    <location>
        <begin position="187"/>
        <end position="204"/>
    </location>
</feature>
<keyword evidence="6 7" id="KW-0472">Membrane</keyword>
<feature type="transmembrane region" description="Helical" evidence="7">
    <location>
        <begin position="276"/>
        <end position="298"/>
    </location>
</feature>
<sequence>MWINSFNNFRAIAIVFIVAAHSYGISGVQRTGFFDYFISNIIAVGTSLFVFISGYIFYEVFYKNFDYISFLKKKANNVLSPYLFLGIVPISVYLVFIQGEFNGYFDATQPGLIHEYLIPSIKYYVSGRFLPAYWYIPFILITFVLSPLHVRYANLSLRLQIITIFSLCTIAVLVHRPVENINVFQSLLYFSPVYLIGITTAINKDYVYSSLKGKDGFLLAIVVGLAGLQASLGLYGNFHKPAFVYSGVDIVFIQKIFMCFFFMIFLHRFENYSNKLLCTLASTSFSVFFIHPYIIQVWPKLGLGSIGQGSWLVFLFTVVMICTMSVVLAKTAKLIFKRHSRMVVGY</sequence>
<feature type="transmembrane region" description="Helical" evidence="7">
    <location>
        <begin position="37"/>
        <end position="58"/>
    </location>
</feature>
<evidence type="ECO:0000256" key="2">
    <source>
        <dbReference type="ARBA" id="ARBA00007400"/>
    </source>
</evidence>
<comment type="subcellular location">
    <subcellularLocation>
        <location evidence="1">Cell membrane</location>
        <topology evidence="1">Multi-pass membrane protein</topology>
    </subcellularLocation>
</comment>
<accession>A0ABV4MMG6</accession>
<feature type="domain" description="Acyltransferase 3" evidence="8">
    <location>
        <begin position="4"/>
        <end position="329"/>
    </location>
</feature>
<dbReference type="GO" id="GO:0016746">
    <property type="term" value="F:acyltransferase activity"/>
    <property type="evidence" value="ECO:0007669"/>
    <property type="project" value="UniProtKB-KW"/>
</dbReference>
<proteinExistence type="inferred from homology"/>
<feature type="transmembrane region" description="Helical" evidence="7">
    <location>
        <begin position="216"/>
        <end position="236"/>
    </location>
</feature>
<evidence type="ECO:0000256" key="4">
    <source>
        <dbReference type="ARBA" id="ARBA00022692"/>
    </source>
</evidence>
<evidence type="ECO:0000313" key="10">
    <source>
        <dbReference type="Proteomes" id="UP001569151"/>
    </source>
</evidence>
<keyword evidence="10" id="KW-1185">Reference proteome</keyword>
<comment type="similarity">
    <text evidence="2">Belongs to the acyltransferase 3 family.</text>
</comment>
<feature type="transmembrane region" description="Helical" evidence="7">
    <location>
        <begin position="157"/>
        <end position="175"/>
    </location>
</feature>
<dbReference type="InterPro" id="IPR002656">
    <property type="entry name" value="Acyl_transf_3_dom"/>
</dbReference>
<feature type="transmembrane region" description="Helical" evidence="7">
    <location>
        <begin position="242"/>
        <end position="264"/>
    </location>
</feature>
<keyword evidence="3" id="KW-1003">Cell membrane</keyword>
<evidence type="ECO:0000256" key="1">
    <source>
        <dbReference type="ARBA" id="ARBA00004651"/>
    </source>
</evidence>
<dbReference type="EMBL" id="JBGOOS010000034">
    <property type="protein sequence ID" value="MEZ8210765.1"/>
    <property type="molecule type" value="Genomic_DNA"/>
</dbReference>
<keyword evidence="9" id="KW-0012">Acyltransferase</keyword>
<comment type="caution">
    <text evidence="9">The sequence shown here is derived from an EMBL/GenBank/DDBJ whole genome shotgun (WGS) entry which is preliminary data.</text>
</comment>
<keyword evidence="4 7" id="KW-0812">Transmembrane</keyword>
<dbReference type="PANTHER" id="PTHR40074">
    <property type="entry name" value="O-ACETYLTRANSFERASE WECH"/>
    <property type="match status" value="1"/>
</dbReference>
<dbReference type="RefSeq" id="WP_371726501.1">
    <property type="nucleotide sequence ID" value="NZ_JBGOOS010000034.1"/>
</dbReference>
<evidence type="ECO:0000259" key="8">
    <source>
        <dbReference type="Pfam" id="PF01757"/>
    </source>
</evidence>
<evidence type="ECO:0000256" key="6">
    <source>
        <dbReference type="ARBA" id="ARBA00023136"/>
    </source>
</evidence>
<feature type="transmembrane region" description="Helical" evidence="7">
    <location>
        <begin position="79"/>
        <end position="97"/>
    </location>
</feature>
<feature type="transmembrane region" description="Helical" evidence="7">
    <location>
        <begin position="132"/>
        <end position="150"/>
    </location>
</feature>
<organism evidence="9 10">
    <name type="scientific">Vibrio bivalvicida</name>
    <dbReference type="NCBI Taxonomy" id="1276888"/>
    <lineage>
        <taxon>Bacteria</taxon>
        <taxon>Pseudomonadati</taxon>
        <taxon>Pseudomonadota</taxon>
        <taxon>Gammaproteobacteria</taxon>
        <taxon>Vibrionales</taxon>
        <taxon>Vibrionaceae</taxon>
        <taxon>Vibrio</taxon>
        <taxon>Vibrio oreintalis group</taxon>
    </lineage>
</organism>
<evidence type="ECO:0000256" key="7">
    <source>
        <dbReference type="SAM" id="Phobius"/>
    </source>
</evidence>
<keyword evidence="5 7" id="KW-1133">Transmembrane helix</keyword>
<protein>
    <submittedName>
        <fullName evidence="9">Acyltransferase family protein</fullName>
    </submittedName>
</protein>
<keyword evidence="9" id="KW-0808">Transferase</keyword>
<dbReference type="PANTHER" id="PTHR40074:SF2">
    <property type="entry name" value="O-ACETYLTRANSFERASE WECH"/>
    <property type="match status" value="1"/>
</dbReference>
<reference evidence="9 10" key="1">
    <citation type="submission" date="2024-06" db="EMBL/GenBank/DDBJ databases">
        <authorList>
            <person name="Steensen K."/>
            <person name="Seneca J."/>
            <person name="Bartlau N."/>
            <person name="Yu A.X."/>
            <person name="Polz M.F."/>
        </authorList>
    </citation>
    <scope>NUCLEOTIDE SEQUENCE [LARGE SCALE GENOMIC DNA]</scope>
    <source>
        <strain evidence="9 10">1F146</strain>
    </source>
</reference>
<name>A0ABV4MMG6_9VIBR</name>
<dbReference type="Pfam" id="PF01757">
    <property type="entry name" value="Acyl_transf_3"/>
    <property type="match status" value="1"/>
</dbReference>
<evidence type="ECO:0000313" key="9">
    <source>
        <dbReference type="EMBL" id="MEZ8210765.1"/>
    </source>
</evidence>